<dbReference type="EMBL" id="JXUO01000013">
    <property type="protein sequence ID" value="KKZ15419.1"/>
    <property type="molecule type" value="Genomic_DNA"/>
</dbReference>
<dbReference type="SUPFAM" id="SSF53335">
    <property type="entry name" value="S-adenosyl-L-methionine-dependent methyltransferases"/>
    <property type="match status" value="1"/>
</dbReference>
<keyword evidence="3 7" id="KW-0489">Methyltransferase</keyword>
<evidence type="ECO:0000313" key="8">
    <source>
        <dbReference type="Proteomes" id="UP000035054"/>
    </source>
</evidence>
<dbReference type="GO" id="GO:0009307">
    <property type="term" value="P:DNA restriction-modification system"/>
    <property type="evidence" value="ECO:0007669"/>
    <property type="project" value="InterPro"/>
</dbReference>
<gene>
    <name evidence="7" type="ORF">TH68_00465</name>
</gene>
<dbReference type="InterPro" id="IPR023095">
    <property type="entry name" value="Ade_MeTrfase_dom_2"/>
</dbReference>
<dbReference type="GO" id="GO:0006298">
    <property type="term" value="P:mismatch repair"/>
    <property type="evidence" value="ECO:0007669"/>
    <property type="project" value="TreeGrafter"/>
</dbReference>
<dbReference type="InterPro" id="IPR012263">
    <property type="entry name" value="M_m6A_EcoRV"/>
</dbReference>
<evidence type="ECO:0000256" key="2">
    <source>
        <dbReference type="ARBA" id="ARBA00011900"/>
    </source>
</evidence>
<dbReference type="PIRSF" id="PIRSF000398">
    <property type="entry name" value="M_m6A_EcoRV"/>
    <property type="match status" value="1"/>
</dbReference>
<dbReference type="PANTHER" id="PTHR30481">
    <property type="entry name" value="DNA ADENINE METHYLASE"/>
    <property type="match status" value="1"/>
</dbReference>
<proteinExistence type="inferred from homology"/>
<comment type="similarity">
    <text evidence="1">Belongs to the N(4)/N(6)-methyltransferase family.</text>
</comment>
<dbReference type="EC" id="2.1.1.72" evidence="2"/>
<dbReference type="GO" id="GO:1904047">
    <property type="term" value="F:S-adenosyl-L-methionine binding"/>
    <property type="evidence" value="ECO:0007669"/>
    <property type="project" value="TreeGrafter"/>
</dbReference>
<dbReference type="Gene3D" id="1.10.1020.10">
    <property type="entry name" value="Adenine-specific Methyltransferase, Domain 2"/>
    <property type="match status" value="1"/>
</dbReference>
<evidence type="ECO:0000256" key="1">
    <source>
        <dbReference type="ARBA" id="ARBA00006594"/>
    </source>
</evidence>
<comment type="caution">
    <text evidence="7">The sequence shown here is derived from an EMBL/GenBank/DDBJ whole genome shotgun (WGS) entry which is preliminary data.</text>
</comment>
<dbReference type="AlphaFoldDB" id="A0A6N3X6Z3"/>
<dbReference type="PANTHER" id="PTHR30481:SF3">
    <property type="entry name" value="DNA ADENINE METHYLASE"/>
    <property type="match status" value="1"/>
</dbReference>
<dbReference type="InterPro" id="IPR029063">
    <property type="entry name" value="SAM-dependent_MTases_sf"/>
</dbReference>
<evidence type="ECO:0000256" key="4">
    <source>
        <dbReference type="ARBA" id="ARBA00022679"/>
    </source>
</evidence>
<evidence type="ECO:0000256" key="5">
    <source>
        <dbReference type="ARBA" id="ARBA00022691"/>
    </source>
</evidence>
<protein>
    <recommendedName>
        <fullName evidence="2">site-specific DNA-methyltransferase (adenine-specific)</fullName>
        <ecNumber evidence="2">2.1.1.72</ecNumber>
    </recommendedName>
</protein>
<dbReference type="Pfam" id="PF02086">
    <property type="entry name" value="MethyltransfD12"/>
    <property type="match status" value="1"/>
</dbReference>
<sequence length="300" mass="33770">MPHPVPYQGSKRKLAPIIGQYLPQGIRTLYEPFAGSAAMTIYAAHYHRASHFVIADSCEPIIMLLRAIVNEPERTANQYNVLWEGQRDGDNEYFNSIRDRYNKKRHHIDLLYLICRCVKNAIRFNKYGHFTQSVDKRRLGMGPGKMRSAIFGVSSILRGRVEFRVGDWLETTADARPVDFIYMDPPYLGTSIGRDKRYHQQMMQNELVGGLENLMQRQVPFALSYDGTTGGRPYGPLLPESLGLIHLLLHAGTSAQATLVGRKEEAIESLYLTPDLTLPADRLMSPVSTQISLGFSPAAS</sequence>
<dbReference type="GO" id="GO:0043565">
    <property type="term" value="F:sequence-specific DNA binding"/>
    <property type="evidence" value="ECO:0007669"/>
    <property type="project" value="TreeGrafter"/>
</dbReference>
<reference evidence="7 8" key="1">
    <citation type="submission" date="2015-01" db="EMBL/GenBank/DDBJ databases">
        <title>Lifestyle Evolution in Cyanobacterial Symbionts of Sponges.</title>
        <authorList>
            <person name="Burgsdorf I."/>
            <person name="Slaby B.M."/>
            <person name="Handley K.M."/>
            <person name="Haber M."/>
            <person name="Blom J."/>
            <person name="Marshall C.W."/>
            <person name="Gilbert J.A."/>
            <person name="Hentschel U."/>
            <person name="Steindler L."/>
        </authorList>
    </citation>
    <scope>NUCLEOTIDE SEQUENCE [LARGE SCALE GENOMIC DNA]</scope>
    <source>
        <strain evidence="7">142</strain>
    </source>
</reference>
<dbReference type="InterPro" id="IPR002052">
    <property type="entry name" value="DNA_methylase_N6_adenine_CS"/>
</dbReference>
<dbReference type="Proteomes" id="UP000035054">
    <property type="component" value="Unassembled WGS sequence"/>
</dbReference>
<evidence type="ECO:0000313" key="7">
    <source>
        <dbReference type="EMBL" id="KKZ15419.1"/>
    </source>
</evidence>
<dbReference type="PRINTS" id="PR00505">
    <property type="entry name" value="D12N6MTFRASE"/>
</dbReference>
<dbReference type="PROSITE" id="PS00092">
    <property type="entry name" value="N6_MTASE"/>
    <property type="match status" value="1"/>
</dbReference>
<accession>A0A6N3X6Z3</accession>
<dbReference type="GO" id="GO:0009007">
    <property type="term" value="F:site-specific DNA-methyltransferase (adenine-specific) activity"/>
    <property type="evidence" value="ECO:0007669"/>
    <property type="project" value="UniProtKB-EC"/>
</dbReference>
<keyword evidence="4 7" id="KW-0808">Transferase</keyword>
<evidence type="ECO:0000256" key="3">
    <source>
        <dbReference type="ARBA" id="ARBA00022603"/>
    </source>
</evidence>
<dbReference type="GO" id="GO:0032259">
    <property type="term" value="P:methylation"/>
    <property type="evidence" value="ECO:0007669"/>
    <property type="project" value="UniProtKB-KW"/>
</dbReference>
<keyword evidence="5" id="KW-0949">S-adenosyl-L-methionine</keyword>
<dbReference type="Gene3D" id="3.40.50.150">
    <property type="entry name" value="Vaccinia Virus protein VP39"/>
    <property type="match status" value="1"/>
</dbReference>
<evidence type="ECO:0000256" key="6">
    <source>
        <dbReference type="ARBA" id="ARBA00047942"/>
    </source>
</evidence>
<name>A0A6N3X6Z3_9SYNE</name>
<comment type="catalytic activity">
    <reaction evidence="6">
        <text>a 2'-deoxyadenosine in DNA + S-adenosyl-L-methionine = an N(6)-methyl-2'-deoxyadenosine in DNA + S-adenosyl-L-homocysteine + H(+)</text>
        <dbReference type="Rhea" id="RHEA:15197"/>
        <dbReference type="Rhea" id="RHEA-COMP:12418"/>
        <dbReference type="Rhea" id="RHEA-COMP:12419"/>
        <dbReference type="ChEBI" id="CHEBI:15378"/>
        <dbReference type="ChEBI" id="CHEBI:57856"/>
        <dbReference type="ChEBI" id="CHEBI:59789"/>
        <dbReference type="ChEBI" id="CHEBI:90615"/>
        <dbReference type="ChEBI" id="CHEBI:90616"/>
        <dbReference type="EC" id="2.1.1.72"/>
    </reaction>
</comment>
<dbReference type="InterPro" id="IPR012327">
    <property type="entry name" value="MeTrfase_D12"/>
</dbReference>
<organism evidence="7 8">
    <name type="scientific">Candidatus Synechococcus spongiarum 142</name>
    <dbReference type="NCBI Taxonomy" id="1608213"/>
    <lineage>
        <taxon>Bacteria</taxon>
        <taxon>Bacillati</taxon>
        <taxon>Cyanobacteriota</taxon>
        <taxon>Cyanophyceae</taxon>
        <taxon>Synechococcales</taxon>
        <taxon>Synechococcaceae</taxon>
        <taxon>Synechococcus</taxon>
    </lineage>
</organism>